<feature type="domain" description="Tc3 transposase DNA binding" evidence="1">
    <location>
        <begin position="4"/>
        <end position="51"/>
    </location>
</feature>
<dbReference type="RefSeq" id="XP_005717666.1">
    <property type="nucleotide sequence ID" value="XM_005717609.1"/>
</dbReference>
<dbReference type="PhylomeDB" id="R7QK64"/>
<dbReference type="Gene3D" id="1.10.10.10">
    <property type="entry name" value="Winged helix-like DNA-binding domain superfamily/Winged helix DNA-binding domain"/>
    <property type="match status" value="1"/>
</dbReference>
<dbReference type="GO" id="GO:0003677">
    <property type="term" value="F:DNA binding"/>
    <property type="evidence" value="ECO:0007669"/>
    <property type="project" value="InterPro"/>
</dbReference>
<evidence type="ECO:0000259" key="1">
    <source>
        <dbReference type="Pfam" id="PF11427"/>
    </source>
</evidence>
<protein>
    <recommendedName>
        <fullName evidence="5">Tc3 transposase DNA binding domain-containing protein</fullName>
    </recommendedName>
</protein>
<feature type="domain" description="Tc1-like transposase DDE" evidence="2">
    <location>
        <begin position="145"/>
        <end position="291"/>
    </location>
</feature>
<dbReference type="Proteomes" id="UP000012073">
    <property type="component" value="Unassembled WGS sequence"/>
</dbReference>
<dbReference type="Pfam" id="PF13358">
    <property type="entry name" value="DDE_3"/>
    <property type="match status" value="1"/>
</dbReference>
<dbReference type="EMBL" id="HG001871">
    <property type="protein sequence ID" value="CDF37795.1"/>
    <property type="molecule type" value="Genomic_DNA"/>
</dbReference>
<evidence type="ECO:0000313" key="4">
    <source>
        <dbReference type="Proteomes" id="UP000012073"/>
    </source>
</evidence>
<gene>
    <name evidence="3" type="ORF">CHC_T00005723001</name>
</gene>
<dbReference type="InterPro" id="IPR038717">
    <property type="entry name" value="Tc1-like_DDE_dom"/>
</dbReference>
<reference evidence="4" key="1">
    <citation type="journal article" date="2013" name="Proc. Natl. Acad. Sci. U.S.A.">
        <title>Genome structure and metabolic features in the red seaweed Chondrus crispus shed light on evolution of the Archaeplastida.</title>
        <authorList>
            <person name="Collen J."/>
            <person name="Porcel B."/>
            <person name="Carre W."/>
            <person name="Ball S.G."/>
            <person name="Chaparro C."/>
            <person name="Tonon T."/>
            <person name="Barbeyron T."/>
            <person name="Michel G."/>
            <person name="Noel B."/>
            <person name="Valentin K."/>
            <person name="Elias M."/>
            <person name="Artiguenave F."/>
            <person name="Arun A."/>
            <person name="Aury J.M."/>
            <person name="Barbosa-Neto J.F."/>
            <person name="Bothwell J.H."/>
            <person name="Bouget F.Y."/>
            <person name="Brillet L."/>
            <person name="Cabello-Hurtado F."/>
            <person name="Capella-Gutierrez S."/>
            <person name="Charrier B."/>
            <person name="Cladiere L."/>
            <person name="Cock J.M."/>
            <person name="Coelho S.M."/>
            <person name="Colleoni C."/>
            <person name="Czjzek M."/>
            <person name="Da Silva C."/>
            <person name="Delage L."/>
            <person name="Denoeud F."/>
            <person name="Deschamps P."/>
            <person name="Dittami S.M."/>
            <person name="Gabaldon T."/>
            <person name="Gachon C.M."/>
            <person name="Groisillier A."/>
            <person name="Herve C."/>
            <person name="Jabbari K."/>
            <person name="Katinka M."/>
            <person name="Kloareg B."/>
            <person name="Kowalczyk N."/>
            <person name="Labadie K."/>
            <person name="Leblanc C."/>
            <person name="Lopez P.J."/>
            <person name="McLachlan D.H."/>
            <person name="Meslet-Cladiere L."/>
            <person name="Moustafa A."/>
            <person name="Nehr Z."/>
            <person name="Nyvall Collen P."/>
            <person name="Panaud O."/>
            <person name="Partensky F."/>
            <person name="Poulain J."/>
            <person name="Rensing S.A."/>
            <person name="Rousvoal S."/>
            <person name="Samson G."/>
            <person name="Symeonidi A."/>
            <person name="Weissenbach J."/>
            <person name="Zambounis A."/>
            <person name="Wincker P."/>
            <person name="Boyen C."/>
        </authorList>
    </citation>
    <scope>NUCLEOTIDE SEQUENCE [LARGE SCALE GENOMIC DNA]</scope>
    <source>
        <strain evidence="4">cv. Stackhouse</strain>
    </source>
</reference>
<dbReference type="KEGG" id="ccp:CHC_T00005723001"/>
<evidence type="ECO:0000259" key="2">
    <source>
        <dbReference type="Pfam" id="PF13358"/>
    </source>
</evidence>
<dbReference type="OMA" id="YIWRGVN"/>
<dbReference type="Gene3D" id="1.10.10.60">
    <property type="entry name" value="Homeodomain-like"/>
    <property type="match status" value="1"/>
</dbReference>
<dbReference type="InterPro" id="IPR052338">
    <property type="entry name" value="Transposase_5"/>
</dbReference>
<name>R7QK64_CHOCR</name>
<dbReference type="Gramene" id="CDF37795">
    <property type="protein sequence ID" value="CDF37795"/>
    <property type="gene ID" value="CHC_T00005723001"/>
</dbReference>
<accession>R7QK64</accession>
<dbReference type="InterPro" id="IPR036397">
    <property type="entry name" value="RNaseH_sf"/>
</dbReference>
<dbReference type="Pfam" id="PF11427">
    <property type="entry name" value="HTH_Tnp_Tc3_1"/>
    <property type="match status" value="1"/>
</dbReference>
<dbReference type="PANTHER" id="PTHR23022">
    <property type="entry name" value="TRANSPOSABLE ELEMENT-RELATED"/>
    <property type="match status" value="1"/>
</dbReference>
<dbReference type="AlphaFoldDB" id="R7QK64"/>
<dbReference type="OrthoDB" id="8060176at2759"/>
<dbReference type="Gene3D" id="3.30.420.10">
    <property type="entry name" value="Ribonuclease H-like superfamily/Ribonuclease H"/>
    <property type="match status" value="1"/>
</dbReference>
<dbReference type="STRING" id="2769.R7QK64"/>
<dbReference type="InterPro" id="IPR025898">
    <property type="entry name" value="Tc3_transposase_DNA-bd_dom"/>
</dbReference>
<proteinExistence type="predicted"/>
<dbReference type="InterPro" id="IPR009057">
    <property type="entry name" value="Homeodomain-like_sf"/>
</dbReference>
<keyword evidence="4" id="KW-1185">Reference proteome</keyword>
<organism evidence="3 4">
    <name type="scientific">Chondrus crispus</name>
    <name type="common">Carrageen Irish moss</name>
    <name type="synonym">Polymorpha crispa</name>
    <dbReference type="NCBI Taxonomy" id="2769"/>
    <lineage>
        <taxon>Eukaryota</taxon>
        <taxon>Rhodophyta</taxon>
        <taxon>Florideophyceae</taxon>
        <taxon>Rhodymeniophycidae</taxon>
        <taxon>Gigartinales</taxon>
        <taxon>Gigartinaceae</taxon>
        <taxon>Chondrus</taxon>
    </lineage>
</organism>
<dbReference type="SUPFAM" id="SSF46689">
    <property type="entry name" value="Homeodomain-like"/>
    <property type="match status" value="1"/>
</dbReference>
<dbReference type="GeneID" id="17325383"/>
<dbReference type="PANTHER" id="PTHR23022:SF129">
    <property type="entry name" value="TRANSPOSABLE ELEMENT TC3 TRANSPOSASE"/>
    <property type="match status" value="1"/>
</dbReference>
<sequence length="336" mass="39284">MPKGKQLTDVEKGQILVLHNGCLSVREIAESINRSKTVVHNFMKNPQAYGSKKRSGMPPKLTPGLKRRVIREASKREKSANQIRKALDLPVHRSHVQALSRKDTNLNIKYTKFISALVLTPMHMQQRLDWAKNHVTWDDEKWNKIIFSDEKKFNLDGPDGCHYYWHELRKEKKVLSRRHQGCDSLMIWSCFSYYGRKNLVIMYGKQDSAKYCEILKDDLLPFAGETHGENWTYQQDNASINRSFYTKKWFTDNGVAVLPWPSRSPDLNPIENLWRILARSVYGNERQYQDSVELFEASVDCWQNFDHSILENLVGLMQMQRRCIAVLQKNGDRTSY</sequence>
<evidence type="ECO:0008006" key="5">
    <source>
        <dbReference type="Google" id="ProtNLM"/>
    </source>
</evidence>
<evidence type="ECO:0000313" key="3">
    <source>
        <dbReference type="EMBL" id="CDF37795.1"/>
    </source>
</evidence>
<dbReference type="InterPro" id="IPR036388">
    <property type="entry name" value="WH-like_DNA-bd_sf"/>
</dbReference>